<dbReference type="SUPFAM" id="SSF46785">
    <property type="entry name" value="Winged helix' DNA-binding domain"/>
    <property type="match status" value="1"/>
</dbReference>
<proteinExistence type="inferred from homology"/>
<sequence length="299" mass="33219">MLNPLWLQTFICLVETGSFTRTAQLRFMTQPGVSQHLKKLEQACNAELLIRLGKGIELTEQGRKVYQYALSLQQSEDALLDSLKFDEPFEGRCIVACSGALAQRIYPVMLAVQVQYPGLTIELEVAPQRSILQGITQSDIDLGISTQRDDNEHFSFQSCGIEPLALMLPSEHADSTDIAETLNSLGLIYHPDVLHYLNLYFSHCGDSALASCDPARFKRSGRVNQLSQILLPVSLGLGFTVLPSSTLPKFTEQTHIAMYRAPQPVAEPLYFVQSRHRQLAARYDTLKAAILPLLTGQAL</sequence>
<keyword evidence="4" id="KW-0804">Transcription</keyword>
<accession>A0ABN1DCU9</accession>
<dbReference type="Pfam" id="PF00126">
    <property type="entry name" value="HTH_1"/>
    <property type="match status" value="1"/>
</dbReference>
<dbReference type="CDD" id="cd05466">
    <property type="entry name" value="PBP2_LTTR_substrate"/>
    <property type="match status" value="1"/>
</dbReference>
<evidence type="ECO:0000256" key="1">
    <source>
        <dbReference type="ARBA" id="ARBA00009437"/>
    </source>
</evidence>
<dbReference type="InterPro" id="IPR036388">
    <property type="entry name" value="WH-like_DNA-bd_sf"/>
</dbReference>
<keyword evidence="2" id="KW-0805">Transcription regulation</keyword>
<reference evidence="6 7" key="1">
    <citation type="journal article" date="2019" name="Int. J. Syst. Evol. Microbiol.">
        <title>The Global Catalogue of Microorganisms (GCM) 10K type strain sequencing project: providing services to taxonomists for standard genome sequencing and annotation.</title>
        <authorList>
            <consortium name="The Broad Institute Genomics Platform"/>
            <consortium name="The Broad Institute Genome Sequencing Center for Infectious Disease"/>
            <person name="Wu L."/>
            <person name="Ma J."/>
        </authorList>
    </citation>
    <scope>NUCLEOTIDE SEQUENCE [LARGE SCALE GENOMIC DNA]</scope>
    <source>
        <strain evidence="6 7">JCM 14331</strain>
    </source>
</reference>
<dbReference type="PANTHER" id="PTHR30126:SF99">
    <property type="entry name" value="TRANSCRIPTIONAL REGULATOR LYSR FAMILY"/>
    <property type="match status" value="1"/>
</dbReference>
<dbReference type="PANTHER" id="PTHR30126">
    <property type="entry name" value="HTH-TYPE TRANSCRIPTIONAL REGULATOR"/>
    <property type="match status" value="1"/>
</dbReference>
<dbReference type="InterPro" id="IPR036390">
    <property type="entry name" value="WH_DNA-bd_sf"/>
</dbReference>
<dbReference type="Pfam" id="PF03466">
    <property type="entry name" value="LysR_substrate"/>
    <property type="match status" value="1"/>
</dbReference>
<dbReference type="SUPFAM" id="SSF53850">
    <property type="entry name" value="Periplasmic binding protein-like II"/>
    <property type="match status" value="1"/>
</dbReference>
<dbReference type="EMBL" id="BAAAEO010000001">
    <property type="protein sequence ID" value="GAA0539817.1"/>
    <property type="molecule type" value="Genomic_DNA"/>
</dbReference>
<evidence type="ECO:0000259" key="5">
    <source>
        <dbReference type="PROSITE" id="PS50931"/>
    </source>
</evidence>
<keyword evidence="7" id="KW-1185">Reference proteome</keyword>
<evidence type="ECO:0000256" key="4">
    <source>
        <dbReference type="ARBA" id="ARBA00023163"/>
    </source>
</evidence>
<comment type="similarity">
    <text evidence="1">Belongs to the LysR transcriptional regulatory family.</text>
</comment>
<dbReference type="RefSeq" id="WP_226765673.1">
    <property type="nucleotide sequence ID" value="NZ_BAAAEO010000001.1"/>
</dbReference>
<name>A0ABN1DCU9_9GAMM</name>
<dbReference type="Gene3D" id="1.10.10.10">
    <property type="entry name" value="Winged helix-like DNA-binding domain superfamily/Winged helix DNA-binding domain"/>
    <property type="match status" value="1"/>
</dbReference>
<dbReference type="InterPro" id="IPR000847">
    <property type="entry name" value="LysR_HTH_N"/>
</dbReference>
<keyword evidence="3" id="KW-0238">DNA-binding</keyword>
<dbReference type="InterPro" id="IPR005119">
    <property type="entry name" value="LysR_subst-bd"/>
</dbReference>
<gene>
    <name evidence="6" type="ORF">GCM10009098_04190</name>
</gene>
<feature type="domain" description="HTH lysR-type" evidence="5">
    <location>
        <begin position="2"/>
        <end position="59"/>
    </location>
</feature>
<dbReference type="Gene3D" id="3.40.190.10">
    <property type="entry name" value="Periplasmic binding protein-like II"/>
    <property type="match status" value="2"/>
</dbReference>
<evidence type="ECO:0000313" key="7">
    <source>
        <dbReference type="Proteomes" id="UP001501169"/>
    </source>
</evidence>
<dbReference type="PROSITE" id="PS50931">
    <property type="entry name" value="HTH_LYSR"/>
    <property type="match status" value="1"/>
</dbReference>
<dbReference type="Proteomes" id="UP001501169">
    <property type="component" value="Unassembled WGS sequence"/>
</dbReference>
<evidence type="ECO:0000256" key="2">
    <source>
        <dbReference type="ARBA" id="ARBA00023015"/>
    </source>
</evidence>
<evidence type="ECO:0000313" key="6">
    <source>
        <dbReference type="EMBL" id="GAA0539817.1"/>
    </source>
</evidence>
<evidence type="ECO:0000256" key="3">
    <source>
        <dbReference type="ARBA" id="ARBA00023125"/>
    </source>
</evidence>
<organism evidence="6 7">
    <name type="scientific">Rheinheimera aquimaris</name>
    <dbReference type="NCBI Taxonomy" id="412437"/>
    <lineage>
        <taxon>Bacteria</taxon>
        <taxon>Pseudomonadati</taxon>
        <taxon>Pseudomonadota</taxon>
        <taxon>Gammaproteobacteria</taxon>
        <taxon>Chromatiales</taxon>
        <taxon>Chromatiaceae</taxon>
        <taxon>Rheinheimera</taxon>
    </lineage>
</organism>
<comment type="caution">
    <text evidence="6">The sequence shown here is derived from an EMBL/GenBank/DDBJ whole genome shotgun (WGS) entry which is preliminary data.</text>
</comment>
<protein>
    <submittedName>
        <fullName evidence="6">LysR family transcriptional regulator</fullName>
    </submittedName>
</protein>